<dbReference type="EMBL" id="CP036279">
    <property type="protein sequence ID" value="QDU60037.1"/>
    <property type="molecule type" value="Genomic_DNA"/>
</dbReference>
<organism evidence="1 2">
    <name type="scientific">Kolteria novifilia</name>
    <dbReference type="NCBI Taxonomy" id="2527975"/>
    <lineage>
        <taxon>Bacteria</taxon>
        <taxon>Pseudomonadati</taxon>
        <taxon>Planctomycetota</taxon>
        <taxon>Planctomycetia</taxon>
        <taxon>Kolteriales</taxon>
        <taxon>Kolteriaceae</taxon>
        <taxon>Kolteria</taxon>
    </lineage>
</organism>
<evidence type="ECO:0000313" key="1">
    <source>
        <dbReference type="EMBL" id="QDU60037.1"/>
    </source>
</evidence>
<accession>A0A518AZ74</accession>
<dbReference type="Proteomes" id="UP000317093">
    <property type="component" value="Chromosome"/>
</dbReference>
<protein>
    <submittedName>
        <fullName evidence="1">Uncharacterized protein</fullName>
    </submittedName>
</protein>
<proteinExistence type="predicted"/>
<dbReference type="KEGG" id="knv:Pan216_08740"/>
<gene>
    <name evidence="1" type="ORF">Pan216_08740</name>
</gene>
<sequence length="113" mass="12873" precursor="true">MWRKCVTLRKIFRVSFGFDWGFVARREGNRPRDPLLGPNGTGQVASDVACFVDSLVEMRGTGPRGNRHSCSFVQGAVDTGSRLPYPFAPLSKKLERERSRCPWVIGTILRRFW</sequence>
<name>A0A518AZ74_9BACT</name>
<reference evidence="1 2" key="1">
    <citation type="submission" date="2019-02" db="EMBL/GenBank/DDBJ databases">
        <title>Deep-cultivation of Planctomycetes and their phenomic and genomic characterization uncovers novel biology.</title>
        <authorList>
            <person name="Wiegand S."/>
            <person name="Jogler M."/>
            <person name="Boedeker C."/>
            <person name="Pinto D."/>
            <person name="Vollmers J."/>
            <person name="Rivas-Marin E."/>
            <person name="Kohn T."/>
            <person name="Peeters S.H."/>
            <person name="Heuer A."/>
            <person name="Rast P."/>
            <person name="Oberbeckmann S."/>
            <person name="Bunk B."/>
            <person name="Jeske O."/>
            <person name="Meyerdierks A."/>
            <person name="Storesund J.E."/>
            <person name="Kallscheuer N."/>
            <person name="Luecker S."/>
            <person name="Lage O.M."/>
            <person name="Pohl T."/>
            <person name="Merkel B.J."/>
            <person name="Hornburger P."/>
            <person name="Mueller R.-W."/>
            <person name="Bruemmer F."/>
            <person name="Labrenz M."/>
            <person name="Spormann A.M."/>
            <person name="Op den Camp H."/>
            <person name="Overmann J."/>
            <person name="Amann R."/>
            <person name="Jetten M.S.M."/>
            <person name="Mascher T."/>
            <person name="Medema M.H."/>
            <person name="Devos D.P."/>
            <person name="Kaster A.-K."/>
            <person name="Ovreas L."/>
            <person name="Rohde M."/>
            <person name="Galperin M.Y."/>
            <person name="Jogler C."/>
        </authorList>
    </citation>
    <scope>NUCLEOTIDE SEQUENCE [LARGE SCALE GENOMIC DNA]</scope>
    <source>
        <strain evidence="1 2">Pan216</strain>
    </source>
</reference>
<evidence type="ECO:0000313" key="2">
    <source>
        <dbReference type="Proteomes" id="UP000317093"/>
    </source>
</evidence>
<keyword evidence="2" id="KW-1185">Reference proteome</keyword>
<dbReference type="AlphaFoldDB" id="A0A518AZ74"/>